<dbReference type="EMBL" id="CATOUU010000108">
    <property type="protein sequence ID" value="CAI9916697.1"/>
    <property type="molecule type" value="Genomic_DNA"/>
</dbReference>
<gene>
    <name evidence="3" type="ORF">HINF_LOCUS20072</name>
    <name evidence="2" type="ORF">HINF_LOCUS4342</name>
</gene>
<name>A0AA86NBQ2_9EUKA</name>
<protein>
    <submittedName>
        <fullName evidence="3">Hypothetical_protein</fullName>
    </submittedName>
</protein>
<feature type="transmembrane region" description="Helical" evidence="1">
    <location>
        <begin position="164"/>
        <end position="187"/>
    </location>
</feature>
<feature type="transmembrane region" description="Helical" evidence="1">
    <location>
        <begin position="280"/>
        <end position="308"/>
    </location>
</feature>
<dbReference type="EMBL" id="CAXDID020000053">
    <property type="protein sequence ID" value="CAL6006257.1"/>
    <property type="molecule type" value="Genomic_DNA"/>
</dbReference>
<organism evidence="2">
    <name type="scientific">Hexamita inflata</name>
    <dbReference type="NCBI Taxonomy" id="28002"/>
    <lineage>
        <taxon>Eukaryota</taxon>
        <taxon>Metamonada</taxon>
        <taxon>Diplomonadida</taxon>
        <taxon>Hexamitidae</taxon>
        <taxon>Hexamitinae</taxon>
        <taxon>Hexamita</taxon>
    </lineage>
</organism>
<feature type="transmembrane region" description="Helical" evidence="1">
    <location>
        <begin position="347"/>
        <end position="364"/>
    </location>
</feature>
<sequence length="371" mass="43152">MVVLQCLLCSCAFIFKYLVVNQIFVGIYAYLSIICGSLAFSISQIACFCFLFKSIANESCSGLLLSLRNVYHVVFQSQRQLETIIYDYGSFIQLGLVLIQFINLTIILKWLKVPNFNKTDQIYGIPNEESQNNQKAEIYYFVSGDQFDMEKQLKSPTLLQWTKFYFKLLCKSANGIIILIFNVFIGINQFMQNSIMKEYFTLVYHRYDNPDMSKPWYYLHISFHLEQILNAMFTLIFGIIYDFYRSQNHLNRVLALISVVLFICFMTATIPSLLGVDLSVYHWIYSIFAPFQYGIILLTSMLTTFAVFKGNTVHRIIVCILTSIRYFILALLYTIEIWYSNIIEKPIYPIILIVLSAVLFNIVLQKAITLH</sequence>
<feature type="transmembrane region" description="Helical" evidence="1">
    <location>
        <begin position="315"/>
        <end position="335"/>
    </location>
</feature>
<proteinExistence type="predicted"/>
<feature type="transmembrane region" description="Helical" evidence="1">
    <location>
        <begin position="253"/>
        <end position="274"/>
    </location>
</feature>
<evidence type="ECO:0000256" key="1">
    <source>
        <dbReference type="SAM" id="Phobius"/>
    </source>
</evidence>
<keyword evidence="1" id="KW-0472">Membrane</keyword>
<keyword evidence="1" id="KW-1133">Transmembrane helix</keyword>
<comment type="caution">
    <text evidence="2">The sequence shown here is derived from an EMBL/GenBank/DDBJ whole genome shotgun (WGS) entry which is preliminary data.</text>
</comment>
<dbReference type="AlphaFoldDB" id="A0AA86NBQ2"/>
<feature type="transmembrane region" description="Helical" evidence="1">
    <location>
        <begin position="31"/>
        <end position="52"/>
    </location>
</feature>
<dbReference type="Proteomes" id="UP001642409">
    <property type="component" value="Unassembled WGS sequence"/>
</dbReference>
<feature type="transmembrane region" description="Helical" evidence="1">
    <location>
        <begin position="217"/>
        <end position="241"/>
    </location>
</feature>
<evidence type="ECO:0000313" key="3">
    <source>
        <dbReference type="EMBL" id="CAL6006257.1"/>
    </source>
</evidence>
<accession>A0AA86NBQ2</accession>
<keyword evidence="1" id="KW-0812">Transmembrane</keyword>
<evidence type="ECO:0000313" key="2">
    <source>
        <dbReference type="EMBL" id="CAI9916697.1"/>
    </source>
</evidence>
<reference evidence="3 4" key="2">
    <citation type="submission" date="2024-07" db="EMBL/GenBank/DDBJ databases">
        <authorList>
            <person name="Akdeniz Z."/>
        </authorList>
    </citation>
    <scope>NUCLEOTIDE SEQUENCE [LARGE SCALE GENOMIC DNA]</scope>
</reference>
<reference evidence="2" key="1">
    <citation type="submission" date="2023-06" db="EMBL/GenBank/DDBJ databases">
        <authorList>
            <person name="Kurt Z."/>
        </authorList>
    </citation>
    <scope>NUCLEOTIDE SEQUENCE</scope>
</reference>
<evidence type="ECO:0000313" key="4">
    <source>
        <dbReference type="Proteomes" id="UP001642409"/>
    </source>
</evidence>
<keyword evidence="4" id="KW-1185">Reference proteome</keyword>